<dbReference type="CDD" id="cd07564">
    <property type="entry name" value="nitrilases_CHs"/>
    <property type="match status" value="1"/>
</dbReference>
<dbReference type="InterPro" id="IPR044149">
    <property type="entry name" value="Nitrilases_CHs"/>
</dbReference>
<dbReference type="InterPro" id="IPR036526">
    <property type="entry name" value="C-N_Hydrolase_sf"/>
</dbReference>
<evidence type="ECO:0000313" key="3">
    <source>
        <dbReference type="EMBL" id="TXG89208.1"/>
    </source>
</evidence>
<dbReference type="PROSITE" id="PS50263">
    <property type="entry name" value="CN_HYDROLASE"/>
    <property type="match status" value="1"/>
</dbReference>
<name>A0A6P2CE76_9NOCA</name>
<feature type="domain" description="CN hydrolase" evidence="2">
    <location>
        <begin position="2"/>
        <end position="269"/>
    </location>
</feature>
<evidence type="ECO:0000313" key="4">
    <source>
        <dbReference type="Proteomes" id="UP000471120"/>
    </source>
</evidence>
<comment type="caution">
    <text evidence="3">The sequence shown here is derived from an EMBL/GenBank/DDBJ whole genome shotgun (WGS) entry which is preliminary data.</text>
</comment>
<dbReference type="GO" id="GO:0051410">
    <property type="term" value="P:detoxification of nitrogen compound"/>
    <property type="evidence" value="ECO:0007669"/>
    <property type="project" value="TreeGrafter"/>
</dbReference>
<organism evidence="3 4">
    <name type="scientific">Rhodococcus rhodnii</name>
    <dbReference type="NCBI Taxonomy" id="38312"/>
    <lineage>
        <taxon>Bacteria</taxon>
        <taxon>Bacillati</taxon>
        <taxon>Actinomycetota</taxon>
        <taxon>Actinomycetes</taxon>
        <taxon>Mycobacteriales</taxon>
        <taxon>Nocardiaceae</taxon>
        <taxon>Rhodococcus</taxon>
    </lineage>
</organism>
<dbReference type="Pfam" id="PF00795">
    <property type="entry name" value="CN_hydrolase"/>
    <property type="match status" value="1"/>
</dbReference>
<dbReference type="PANTHER" id="PTHR46044:SF1">
    <property type="entry name" value="CN HYDROLASE DOMAIN-CONTAINING PROTEIN"/>
    <property type="match status" value="1"/>
</dbReference>
<keyword evidence="3" id="KW-0378">Hydrolase</keyword>
<dbReference type="RefSeq" id="WP_010837148.1">
    <property type="nucleotide sequence ID" value="NZ_QRCM01000001.1"/>
</dbReference>
<dbReference type="GO" id="GO:0000257">
    <property type="term" value="F:nitrilase activity"/>
    <property type="evidence" value="ECO:0007669"/>
    <property type="project" value="TreeGrafter"/>
</dbReference>
<dbReference type="InterPro" id="IPR003010">
    <property type="entry name" value="C-N_Hydrolase"/>
</dbReference>
<dbReference type="Proteomes" id="UP000471120">
    <property type="component" value="Unassembled WGS sequence"/>
</dbReference>
<evidence type="ECO:0000259" key="2">
    <source>
        <dbReference type="PROSITE" id="PS50263"/>
    </source>
</evidence>
<dbReference type="AlphaFoldDB" id="A0A6P2CE76"/>
<sequence>MTVVAVAQVGSVTFDADATVDKAVAHIAEAAAAGARVVVFPEAFVGTYPKALSFGSPVGRRTEEGRDEFLRSWRAAVEIDGPEIGRLADAARAHDVFVVTGIIERAGRTMYCTIVMIDESGAVVGAHRKVMPTGSERLIWGFGDGSTLPVVDSPAGKLGSVVCWENYMPLLRTAMYAQGVEIYCAPTADDRDTWLPSMQHIALEGRCYVLTACQVMRRSDYPDDYAATFATEPDDVVMRGGSAIVSPRGEVLAGPLFDEEAILYADVDLSEIVRQSLDFDVTGHYARPDLFSLHVDTAPAAAVRFVDDTALDVSADTDGSRA</sequence>
<gene>
    <name evidence="3" type="ORF">DW322_01800</name>
</gene>
<reference evidence="3 4" key="1">
    <citation type="submission" date="2018-07" db="EMBL/GenBank/DDBJ databases">
        <title>Genome sequence of Rhodococcus rhodnii ATCC 35071 from Rhodnius prolixus.</title>
        <authorList>
            <person name="Patel V."/>
            <person name="Vogel K.J."/>
        </authorList>
    </citation>
    <scope>NUCLEOTIDE SEQUENCE [LARGE SCALE GENOMIC DNA]</scope>
    <source>
        <strain evidence="3 4">ATCC 35071</strain>
    </source>
</reference>
<dbReference type="GO" id="GO:0018822">
    <property type="term" value="F:nitrile hydratase activity"/>
    <property type="evidence" value="ECO:0007669"/>
    <property type="project" value="TreeGrafter"/>
</dbReference>
<dbReference type="SUPFAM" id="SSF56317">
    <property type="entry name" value="Carbon-nitrogen hydrolase"/>
    <property type="match status" value="1"/>
</dbReference>
<protein>
    <submittedName>
        <fullName evidence="3">Carbon-nitrogen hydrolase family protein</fullName>
    </submittedName>
</protein>
<evidence type="ECO:0000256" key="1">
    <source>
        <dbReference type="ARBA" id="ARBA00008129"/>
    </source>
</evidence>
<comment type="similarity">
    <text evidence="1">Belongs to the carbon-nitrogen hydrolase superfamily. Nitrilase family.</text>
</comment>
<accession>A0A6P2CE76</accession>
<dbReference type="PANTHER" id="PTHR46044">
    <property type="entry name" value="NITRILASE"/>
    <property type="match status" value="1"/>
</dbReference>
<dbReference type="Gene3D" id="3.60.110.10">
    <property type="entry name" value="Carbon-nitrogen hydrolase"/>
    <property type="match status" value="1"/>
</dbReference>
<dbReference type="EMBL" id="QRCM01000001">
    <property type="protein sequence ID" value="TXG89208.1"/>
    <property type="molecule type" value="Genomic_DNA"/>
</dbReference>
<proteinExistence type="inferred from homology"/>